<name>A0A1H5PHB1_9FLAO</name>
<dbReference type="Gene3D" id="3.30.360.10">
    <property type="entry name" value="Dihydrodipicolinate Reductase, domain 2"/>
    <property type="match status" value="1"/>
</dbReference>
<dbReference type="Gene3D" id="3.40.50.720">
    <property type="entry name" value="NAD(P)-binding Rossmann-like Domain"/>
    <property type="match status" value="1"/>
</dbReference>
<dbReference type="InterPro" id="IPR006424">
    <property type="entry name" value="Glyceraldehyde-3-P_DH_1"/>
</dbReference>
<evidence type="ECO:0000256" key="8">
    <source>
        <dbReference type="RuleBase" id="RU000397"/>
    </source>
</evidence>
<dbReference type="SUPFAM" id="SSF51735">
    <property type="entry name" value="NAD(P)-binding Rossmann-fold domains"/>
    <property type="match status" value="1"/>
</dbReference>
<evidence type="ECO:0000313" key="11">
    <source>
        <dbReference type="Proteomes" id="UP000199448"/>
    </source>
</evidence>
<feature type="active site" description="Nucleophile" evidence="4">
    <location>
        <position position="163"/>
    </location>
</feature>
<gene>
    <name evidence="10" type="ORF">SAMN04488034_11512</name>
</gene>
<dbReference type="Pfam" id="PF00044">
    <property type="entry name" value="Gp_dh_N"/>
    <property type="match status" value="1"/>
</dbReference>
<feature type="binding site" evidence="5">
    <location>
        <position position="244"/>
    </location>
    <ligand>
        <name>D-glyceraldehyde 3-phosphate</name>
        <dbReference type="ChEBI" id="CHEBI:59776"/>
    </ligand>
</feature>
<organism evidence="10 11">
    <name type="scientific">Salinimicrobium catena</name>
    <dbReference type="NCBI Taxonomy" id="390640"/>
    <lineage>
        <taxon>Bacteria</taxon>
        <taxon>Pseudomonadati</taxon>
        <taxon>Bacteroidota</taxon>
        <taxon>Flavobacteriia</taxon>
        <taxon>Flavobacteriales</taxon>
        <taxon>Flavobacteriaceae</taxon>
        <taxon>Salinimicrobium</taxon>
    </lineage>
</organism>
<evidence type="ECO:0000256" key="1">
    <source>
        <dbReference type="ARBA" id="ARBA00007406"/>
    </source>
</evidence>
<evidence type="ECO:0000256" key="2">
    <source>
        <dbReference type="ARBA" id="ARBA00011881"/>
    </source>
</evidence>
<dbReference type="NCBIfam" id="TIGR01534">
    <property type="entry name" value="GAPDH-I"/>
    <property type="match status" value="1"/>
</dbReference>
<dbReference type="InterPro" id="IPR020829">
    <property type="entry name" value="GlycerAld_3-P_DH_cat"/>
</dbReference>
<keyword evidence="3" id="KW-0560">Oxidoreductase</keyword>
<dbReference type="CDD" id="cd18126">
    <property type="entry name" value="GAPDH_I_C"/>
    <property type="match status" value="1"/>
</dbReference>
<evidence type="ECO:0000313" key="10">
    <source>
        <dbReference type="EMBL" id="SEF12558.1"/>
    </source>
</evidence>
<dbReference type="SUPFAM" id="SSF55347">
    <property type="entry name" value="Glyceraldehyde-3-phosphate dehydrogenase-like, C-terminal domain"/>
    <property type="match status" value="1"/>
</dbReference>
<comment type="subunit">
    <text evidence="2">Homotetramer.</text>
</comment>
<dbReference type="FunFam" id="3.40.50.720:FF:000001">
    <property type="entry name" value="Glyceraldehyde-3-phosphate dehydrogenase"/>
    <property type="match status" value="1"/>
</dbReference>
<dbReference type="GO" id="GO:0050661">
    <property type="term" value="F:NADP binding"/>
    <property type="evidence" value="ECO:0007669"/>
    <property type="project" value="InterPro"/>
</dbReference>
<keyword evidence="6" id="KW-0547">Nucleotide-binding</keyword>
<dbReference type="CDD" id="cd05214">
    <property type="entry name" value="GAPDH_I_N"/>
    <property type="match status" value="1"/>
</dbReference>
<feature type="binding site" evidence="6">
    <location>
        <position position="89"/>
    </location>
    <ligand>
        <name>NAD(+)</name>
        <dbReference type="ChEBI" id="CHEBI:57540"/>
    </ligand>
</feature>
<protein>
    <submittedName>
        <fullName evidence="10">Glyceraldehyde 3-phosphate dehydrogenase</fullName>
    </submittedName>
</protein>
<dbReference type="Pfam" id="PF02800">
    <property type="entry name" value="Gp_dh_C"/>
    <property type="match status" value="1"/>
</dbReference>
<proteinExistence type="inferred from homology"/>
<dbReference type="EMBL" id="FNUG01000015">
    <property type="protein sequence ID" value="SEF12558.1"/>
    <property type="molecule type" value="Genomic_DNA"/>
</dbReference>
<keyword evidence="6" id="KW-0520">NAD</keyword>
<reference evidence="10 11" key="1">
    <citation type="submission" date="2016-10" db="EMBL/GenBank/DDBJ databases">
        <authorList>
            <person name="de Groot N.N."/>
        </authorList>
    </citation>
    <scope>NUCLEOTIDE SEQUENCE [LARGE SCALE GENOMIC DNA]</scope>
    <source>
        <strain evidence="10 11">DSM 23553</strain>
    </source>
</reference>
<feature type="binding site" evidence="6">
    <location>
        <position position="45"/>
    </location>
    <ligand>
        <name>NAD(+)</name>
        <dbReference type="ChEBI" id="CHEBI:57540"/>
    </ligand>
</feature>
<evidence type="ECO:0000259" key="9">
    <source>
        <dbReference type="SMART" id="SM00846"/>
    </source>
</evidence>
<evidence type="ECO:0000256" key="3">
    <source>
        <dbReference type="ARBA" id="ARBA00023002"/>
    </source>
</evidence>
<feature type="binding site" evidence="5">
    <location>
        <position position="193"/>
    </location>
    <ligand>
        <name>D-glyceraldehyde 3-phosphate</name>
        <dbReference type="ChEBI" id="CHEBI:59776"/>
    </ligand>
</feature>
<dbReference type="GO" id="GO:0051287">
    <property type="term" value="F:NAD binding"/>
    <property type="evidence" value="ECO:0007669"/>
    <property type="project" value="InterPro"/>
</dbReference>
<feature type="binding site" evidence="6">
    <location>
        <position position="131"/>
    </location>
    <ligand>
        <name>NAD(+)</name>
        <dbReference type="ChEBI" id="CHEBI:57540"/>
    </ligand>
</feature>
<sequence length="344" mass="37591">MPQLAPTHSMKQKIRIGINGFGRIGRNLFRLLLDHPQIEVVAINDLAPAATLAHLLKYDSIHGVLKKDVSAEGSAIIVDGLRFPVINEREPKNIRWDPFETELVVESTGKFKTRQSLEPHLGSCVQKVILSVPPQDDSIKMVVLGVNENILDGSEDIISNASCTTNNAAPLLKILNDLCGVNNAYITTVHSYTTDQSLHDQPHQDLRRARAAAQSIVPTTTGAAKALTRVFPELSDVIGGCGIRVPVPNGSLTDMTLHVKRDTTAEEINSAFKKAAETDFSRYLEYTEDPIVSIDINGNTHSCVFDAQMTSVVGGNLVKVIGWYDNEIGYSSRLIDLISLVSNK</sequence>
<dbReference type="STRING" id="390640.SAMN04488034_11512"/>
<feature type="binding site" evidence="5">
    <location>
        <begin position="221"/>
        <end position="222"/>
    </location>
    <ligand>
        <name>D-glyceraldehyde 3-phosphate</name>
        <dbReference type="ChEBI" id="CHEBI:59776"/>
    </ligand>
</feature>
<accession>A0A1H5PHB1</accession>
<dbReference type="FunFam" id="3.30.360.10:FF:000002">
    <property type="entry name" value="Glyceraldehyde-3-phosphate dehydrogenase"/>
    <property type="match status" value="1"/>
</dbReference>
<dbReference type="AlphaFoldDB" id="A0A1H5PHB1"/>
<feature type="binding site" evidence="6">
    <location>
        <begin position="23"/>
        <end position="24"/>
    </location>
    <ligand>
        <name>NAD(+)</name>
        <dbReference type="ChEBI" id="CHEBI:57540"/>
    </ligand>
</feature>
<feature type="domain" description="Glyceraldehyde 3-phosphate dehydrogenase NAD(P) binding" evidence="9">
    <location>
        <begin position="14"/>
        <end position="163"/>
    </location>
</feature>
<feature type="site" description="Activates thiol group during catalysis" evidence="7">
    <location>
        <position position="190"/>
    </location>
</feature>
<dbReference type="PANTHER" id="PTHR43148">
    <property type="entry name" value="GLYCERALDEHYDE-3-PHOSPHATE DEHYDROGENASE 2"/>
    <property type="match status" value="1"/>
</dbReference>
<dbReference type="InterPro" id="IPR020831">
    <property type="entry name" value="GlycerAld/Erythrose_P_DH"/>
</dbReference>
<feature type="binding site" evidence="5">
    <location>
        <begin position="162"/>
        <end position="164"/>
    </location>
    <ligand>
        <name>D-glyceraldehyde 3-phosphate</name>
        <dbReference type="ChEBI" id="CHEBI:59776"/>
    </ligand>
</feature>
<dbReference type="GO" id="GO:0016620">
    <property type="term" value="F:oxidoreductase activity, acting on the aldehyde or oxo group of donors, NAD or NADP as acceptor"/>
    <property type="evidence" value="ECO:0007669"/>
    <property type="project" value="InterPro"/>
</dbReference>
<dbReference type="PRINTS" id="PR00078">
    <property type="entry name" value="G3PDHDRGNASE"/>
</dbReference>
<feature type="binding site" evidence="6">
    <location>
        <position position="326"/>
    </location>
    <ligand>
        <name>NAD(+)</name>
        <dbReference type="ChEBI" id="CHEBI:57540"/>
    </ligand>
</feature>
<dbReference type="InterPro" id="IPR020828">
    <property type="entry name" value="GlycerAld_3-P_DH_NAD(P)-bd"/>
</dbReference>
<evidence type="ECO:0000256" key="7">
    <source>
        <dbReference type="PIRSR" id="PIRSR000149-4"/>
    </source>
</evidence>
<dbReference type="GO" id="GO:0006006">
    <property type="term" value="P:glucose metabolic process"/>
    <property type="evidence" value="ECO:0007669"/>
    <property type="project" value="InterPro"/>
</dbReference>
<evidence type="ECO:0000256" key="4">
    <source>
        <dbReference type="PIRSR" id="PIRSR000149-1"/>
    </source>
</evidence>
<dbReference type="PIRSF" id="PIRSF000149">
    <property type="entry name" value="GAP_DH"/>
    <property type="match status" value="1"/>
</dbReference>
<evidence type="ECO:0000256" key="5">
    <source>
        <dbReference type="PIRSR" id="PIRSR000149-2"/>
    </source>
</evidence>
<evidence type="ECO:0000256" key="6">
    <source>
        <dbReference type="PIRSR" id="PIRSR000149-3"/>
    </source>
</evidence>
<dbReference type="Proteomes" id="UP000199448">
    <property type="component" value="Unassembled WGS sequence"/>
</dbReference>
<dbReference type="SMART" id="SM00846">
    <property type="entry name" value="Gp_dh_N"/>
    <property type="match status" value="1"/>
</dbReference>
<comment type="similarity">
    <text evidence="1 8">Belongs to the glyceraldehyde-3-phosphate dehydrogenase family.</text>
</comment>
<keyword evidence="11" id="KW-1185">Reference proteome</keyword>
<dbReference type="InterPro" id="IPR036291">
    <property type="entry name" value="NAD(P)-bd_dom_sf"/>
</dbReference>